<dbReference type="PROSITE" id="PS50294">
    <property type="entry name" value="WD_REPEATS_REGION"/>
    <property type="match status" value="1"/>
</dbReference>
<organism evidence="5 6">
    <name type="scientific">Bradyrhizobium guangdongense</name>
    <dbReference type="NCBI Taxonomy" id="1325090"/>
    <lineage>
        <taxon>Bacteria</taxon>
        <taxon>Pseudomonadati</taxon>
        <taxon>Pseudomonadota</taxon>
        <taxon>Alphaproteobacteria</taxon>
        <taxon>Hyphomicrobiales</taxon>
        <taxon>Nitrobacteraceae</taxon>
        <taxon>Bradyrhizobium</taxon>
    </lineage>
</organism>
<evidence type="ECO:0000256" key="1">
    <source>
        <dbReference type="ARBA" id="ARBA00022574"/>
    </source>
</evidence>
<proteinExistence type="predicted"/>
<keyword evidence="4" id="KW-0472">Membrane</keyword>
<dbReference type="PANTHER" id="PTHR44019">
    <property type="entry name" value="WD REPEAT-CONTAINING PROTEIN 55"/>
    <property type="match status" value="1"/>
</dbReference>
<dbReference type="InterPro" id="IPR001680">
    <property type="entry name" value="WD40_rpt"/>
</dbReference>
<dbReference type="SUPFAM" id="SSF101898">
    <property type="entry name" value="NHL repeat"/>
    <property type="match status" value="1"/>
</dbReference>
<keyword evidence="6" id="KW-1185">Reference proteome</keyword>
<evidence type="ECO:0000256" key="3">
    <source>
        <dbReference type="PROSITE-ProRule" id="PRU00221"/>
    </source>
</evidence>
<dbReference type="SUPFAM" id="SSF82171">
    <property type="entry name" value="DPP6 N-terminal domain-like"/>
    <property type="match status" value="1"/>
</dbReference>
<feature type="transmembrane region" description="Helical" evidence="4">
    <location>
        <begin position="1049"/>
        <end position="1070"/>
    </location>
</feature>
<protein>
    <recommendedName>
        <fullName evidence="7">WD40 repeat domain-containing protein</fullName>
    </recommendedName>
</protein>
<dbReference type="SMART" id="SM00320">
    <property type="entry name" value="WD40"/>
    <property type="match status" value="8"/>
</dbReference>
<dbReference type="PANTHER" id="PTHR44019:SF8">
    <property type="entry name" value="POC1 CENTRIOLAR PROTEIN HOMOLOG"/>
    <property type="match status" value="1"/>
</dbReference>
<keyword evidence="2" id="KW-0677">Repeat</keyword>
<evidence type="ECO:0000313" key="6">
    <source>
        <dbReference type="Proteomes" id="UP000593880"/>
    </source>
</evidence>
<dbReference type="InterPro" id="IPR015943">
    <property type="entry name" value="WD40/YVTN_repeat-like_dom_sf"/>
</dbReference>
<evidence type="ECO:0000313" key="5">
    <source>
        <dbReference type="EMBL" id="QOZ63270.1"/>
    </source>
</evidence>
<dbReference type="RefSeq" id="WP_128968848.1">
    <property type="nucleotide sequence ID" value="NZ_BMHC01000016.1"/>
</dbReference>
<dbReference type="Gene3D" id="2.130.10.10">
    <property type="entry name" value="YVTN repeat-like/Quinoprotein amine dehydrogenase"/>
    <property type="match status" value="5"/>
</dbReference>
<sequence>MAFEQLQTLTKLILFSVAAFLAAPSAKCETADIQFEIQAAPESSSVIRPHPTRSDLFANVENSGEITLWQIESGNTPKKVLTAYESTSALELIEASDAKFNFHFLVGTISGELKIIDSRAHPICAGRDHSGAAISHIVYDSDSKLIITGSEDGSISVWDTKCKIVKERVFLHKRTLSGLSVVRGAKKVLSVSRDGTLFALDTSNVAAIGTVQLVKAEAGSLSSESELRGLAVSRDGQRLAIASHGTIEIFQTSILLDEIGKVHTATPLASCEASYVQERTLKFLPDDQYVVYSDFYDVFLWSAQPKSEKRSILHEIVSGQTPELIELLADDVTVVSGNRNAPPKLWRIGYAQVGPPIRIDEHRISDISITSSKKIVVSSERGLIRTLSQDGILSREGAEVKGNVFSIDVSDDGTNVIAGGPGYVRSIGLTNPKSTLWPTEGLNDQAGHTRFLPHSNRFIATSSFGKLGLFSLSDNEPLVVESLRPRYGTAMGVSISPSGALIAIAMSQDIDRLQKSRLMIFDGDGHFIKEIIAPHGDELPSGVSFSGNGKMLVSYSHNDQIVVWDVETGNSIGHPIKHLESSSLVGVRFINGDKSLLAVLNNGSIRVFNRNPDPSGRVVSYESKARDEFNLADMTRVMQLSDDESLLVTGSEHGAITIWQLGLAPLFTWLPANVHIGSVGFVDGASPLVCGEAGSLRCWDPIAGYFDVRSRPELGIPNSVEVHAARRLVSVSYSEKAVLITGLGREETRRVDLNDKPRWVDWSVDGYRLFVTLDDYKTIQILQIPADYQQAAVVSERKFGAPIRGVTPLAGGGLAVELLSSVVILSPAFEQQDQFDIPSSCNREWSSTRIVFSSDNTTAAMACQKLVVLEKHDGKWMVRFTHDLLNSVHALCFTRHGGLLVTGHESGDVHLIEAGSGNELKRIAFGHNVATVGCQDDILVVGSADGQFRYFSLPDAVPQGRSVLSPRGITTITHNGWVSRLGQDPAQVKGFAAGRELDEEALSGHLSSNLVAVALFYRSDRFVRFRTELIDAAKNAWTYVQALSFYEKLLYAMLVLYGLFASSIFVVWLIKPGMLCSLSLWLDDQPVIHNLEGAGKQTPEGRTS</sequence>
<evidence type="ECO:0008006" key="7">
    <source>
        <dbReference type="Google" id="ProtNLM"/>
    </source>
</evidence>
<dbReference type="EMBL" id="CP030057">
    <property type="protein sequence ID" value="QOZ63270.1"/>
    <property type="molecule type" value="Genomic_DNA"/>
</dbReference>
<dbReference type="Pfam" id="PF00400">
    <property type="entry name" value="WD40"/>
    <property type="match status" value="2"/>
</dbReference>
<keyword evidence="4" id="KW-1133">Transmembrane helix</keyword>
<feature type="repeat" description="WD" evidence="3">
    <location>
        <begin position="127"/>
        <end position="159"/>
    </location>
</feature>
<name>A0ABX6UPJ3_9BRAD</name>
<dbReference type="SUPFAM" id="SSF50978">
    <property type="entry name" value="WD40 repeat-like"/>
    <property type="match status" value="1"/>
</dbReference>
<evidence type="ECO:0000256" key="2">
    <source>
        <dbReference type="ARBA" id="ARBA00022737"/>
    </source>
</evidence>
<dbReference type="PROSITE" id="PS50082">
    <property type="entry name" value="WD_REPEATS_2"/>
    <property type="match status" value="2"/>
</dbReference>
<dbReference type="Proteomes" id="UP000593880">
    <property type="component" value="Chromosome"/>
</dbReference>
<keyword evidence="1 3" id="KW-0853">WD repeat</keyword>
<gene>
    <name evidence="5" type="ORF">XH86_34465</name>
</gene>
<dbReference type="InterPro" id="IPR036322">
    <property type="entry name" value="WD40_repeat_dom_sf"/>
</dbReference>
<accession>A0ABX6UPJ3</accession>
<evidence type="ECO:0000256" key="4">
    <source>
        <dbReference type="SAM" id="Phobius"/>
    </source>
</evidence>
<feature type="repeat" description="WD" evidence="3">
    <location>
        <begin position="543"/>
        <end position="574"/>
    </location>
</feature>
<reference evidence="5 6" key="1">
    <citation type="submission" date="2018-06" db="EMBL/GenBank/DDBJ databases">
        <title>Comparative genomics of rhizobia nodulating Arachis hypogaea in China.</title>
        <authorList>
            <person name="Li Y."/>
        </authorList>
    </citation>
    <scope>NUCLEOTIDE SEQUENCE [LARGE SCALE GENOMIC DNA]</scope>
    <source>
        <strain evidence="5 6">CCBAU 51658</strain>
    </source>
</reference>
<keyword evidence="4" id="KW-0812">Transmembrane</keyword>
<dbReference type="InterPro" id="IPR050505">
    <property type="entry name" value="WDR55/POC1"/>
</dbReference>